<dbReference type="AlphaFoldDB" id="A0A3B4ZQH0"/>
<dbReference type="PANTHER" id="PTHR15933:SF13">
    <property type="entry name" value="F-BOX ONLY PROTEIN 30"/>
    <property type="match status" value="1"/>
</dbReference>
<dbReference type="PROSITE" id="PS50145">
    <property type="entry name" value="ZF_TRAF"/>
    <property type="match status" value="1"/>
</dbReference>
<protein>
    <submittedName>
        <fullName evidence="9 11">F-box only protein 30-like</fullName>
    </submittedName>
</protein>
<dbReference type="InterPro" id="IPR001810">
    <property type="entry name" value="F-box_dom"/>
</dbReference>
<evidence type="ECO:0000259" key="7">
    <source>
        <dbReference type="PROSITE" id="PS50145"/>
    </source>
</evidence>
<dbReference type="InterPro" id="IPR001293">
    <property type="entry name" value="Znf_TRAF"/>
</dbReference>
<dbReference type="OrthoDB" id="5918172at2759"/>
<evidence type="ECO:0000256" key="2">
    <source>
        <dbReference type="ARBA" id="ARBA00022771"/>
    </source>
</evidence>
<dbReference type="Ensembl" id="ENSSPAT00000010160.1">
    <property type="protein sequence ID" value="ENSSPAP00000009981.1"/>
    <property type="gene ID" value="ENSSPAG00000007609.1"/>
</dbReference>
<evidence type="ECO:0000256" key="5">
    <source>
        <dbReference type="PROSITE-ProRule" id="PRU00207"/>
    </source>
</evidence>
<evidence type="ECO:0000256" key="3">
    <source>
        <dbReference type="ARBA" id="ARBA00022786"/>
    </source>
</evidence>
<feature type="zinc finger region" description="TRAF-type" evidence="5">
    <location>
        <begin position="47"/>
        <end position="99"/>
    </location>
</feature>
<reference evidence="11" key="2">
    <citation type="submission" date="2025-04" db="UniProtKB">
        <authorList>
            <consortium name="RefSeq"/>
        </authorList>
    </citation>
    <scope>IDENTIFICATION</scope>
</reference>
<sequence length="754" mass="83286">MEEGHVHCMSCINHRCMVRVEPGISCDLITCPLVCGAVFHSCKVDEHQLMCPLMRIPCLNSGYGCPATLVRNQMYAHLEVCPAGVVCCTMEWNRWPVSCLDYTSYESLSRGVEEVEQLDMALALQDQRTLLESLKVIAMAPTAQGEPLVPPVSKESRATHSAMLTSAPVESPSQSSHQSQPPPPPPPGSAKEKIMSGINGLNEEHYSKLYEATVETARSLVAALEFASSASSGESSTECVNRGAATRRRLSSNGELPNGLEDKMILDADGLHKRDTKEQSVCSSCLNGNGNRKEADVKIINTANGPLSGATEACLEAACPAEVQDNMDVGVSQEPVSPQMTSPVPISQAVAHRAGHVVLEDRGLVLSENHGPERKFYNYQFFRGQGQYSLSNGRIGIMADRSLCRVRPKMEDKAVDTSDLDQDDDPMGLGEIDLITAALLFCLEESRECRRISDTVYVDGYHVDFGTQTFTFPAAILVTNTRVGDMASASACDHAAPQISYPSPFRTLRLGLVLEALEVEAVPHNRYLPPNPRYQHMFPFVCGQSFRRDQFSSHFTNVHGDIHAGLNGWMEQRCPLAYYGCTFSQRRFYPSTQGAKVVHDRHLRSFGVQPCPRVNLPSDSDQFSGLPIEILWHIAGFLDSFSLCQLSLVSRTMREVCASLLQTRGIVELQWEQRQRPGPHGTVSWQVKNTVWRFSTAFSPVSSWGFTDIPSMSNHLKKCQFNVVEHKTEPIPLPAMCTARDGLSLRRVLRHVNT</sequence>
<dbReference type="GO" id="GO:0008270">
    <property type="term" value="F:zinc ion binding"/>
    <property type="evidence" value="ECO:0007669"/>
    <property type="project" value="UniProtKB-KW"/>
</dbReference>
<dbReference type="PROSITE" id="PS50181">
    <property type="entry name" value="FBOX"/>
    <property type="match status" value="1"/>
</dbReference>
<dbReference type="PANTHER" id="PTHR15933">
    <property type="entry name" value="PROTEIN CBG16327"/>
    <property type="match status" value="1"/>
</dbReference>
<evidence type="ECO:0000313" key="9">
    <source>
        <dbReference type="Ensembl" id="ENSSPAP00000009981.1"/>
    </source>
</evidence>
<dbReference type="RefSeq" id="XP_008298027.1">
    <property type="nucleotide sequence ID" value="XM_008299805.1"/>
</dbReference>
<keyword evidence="10" id="KW-1185">Reference proteome</keyword>
<dbReference type="SUPFAM" id="SSF49599">
    <property type="entry name" value="TRAF domain-like"/>
    <property type="match status" value="1"/>
</dbReference>
<reference evidence="9" key="1">
    <citation type="submission" date="2023-09" db="UniProtKB">
        <authorList>
            <consortium name="Ensembl"/>
        </authorList>
    </citation>
    <scope>IDENTIFICATION</scope>
</reference>
<evidence type="ECO:0000256" key="1">
    <source>
        <dbReference type="ARBA" id="ARBA00022723"/>
    </source>
</evidence>
<keyword evidence="2 5" id="KW-0863">Zinc-finger</keyword>
<keyword evidence="1 5" id="KW-0479">Metal-binding</keyword>
<dbReference type="Pfam" id="PF15966">
    <property type="entry name" value="F-box_4"/>
    <property type="match status" value="1"/>
</dbReference>
<dbReference type="InterPro" id="IPR031890">
    <property type="entry name" value="Fbxo30/Fbxo40"/>
</dbReference>
<proteinExistence type="predicted"/>
<dbReference type="InterPro" id="IPR036047">
    <property type="entry name" value="F-box-like_dom_sf"/>
</dbReference>
<dbReference type="InterPro" id="IPR043013">
    <property type="entry name" value="Znf_TRAF_N"/>
</dbReference>
<dbReference type="Gene3D" id="3.30.40.150">
    <property type="entry name" value="TRAF-like zinc-finger, N-terminal subdomain"/>
    <property type="match status" value="1"/>
</dbReference>
<gene>
    <name evidence="11" type="primary">LOC103370676</name>
</gene>
<dbReference type="STRING" id="144197.ENSSPAP00000009981"/>
<feature type="region of interest" description="Disordered" evidence="6">
    <location>
        <begin position="232"/>
        <end position="261"/>
    </location>
</feature>
<evidence type="ECO:0000259" key="8">
    <source>
        <dbReference type="PROSITE" id="PS50181"/>
    </source>
</evidence>
<dbReference type="Gene3D" id="1.20.1280.50">
    <property type="match status" value="1"/>
</dbReference>
<dbReference type="Pfam" id="PF15965">
    <property type="entry name" value="zf-TRAF_2"/>
    <property type="match status" value="1"/>
</dbReference>
<dbReference type="GeneID" id="103370676"/>
<keyword evidence="4 5" id="KW-0862">Zinc</keyword>
<accession>A0A3B4ZQH0</accession>
<dbReference type="SUPFAM" id="SSF81383">
    <property type="entry name" value="F-box domain"/>
    <property type="match status" value="1"/>
</dbReference>
<evidence type="ECO:0000313" key="11">
    <source>
        <dbReference type="RefSeq" id="XP_008298027.1"/>
    </source>
</evidence>
<evidence type="ECO:0000313" key="10">
    <source>
        <dbReference type="Proteomes" id="UP000694891"/>
    </source>
</evidence>
<evidence type="ECO:0000256" key="4">
    <source>
        <dbReference type="ARBA" id="ARBA00022833"/>
    </source>
</evidence>
<dbReference type="GO" id="GO:0061630">
    <property type="term" value="F:ubiquitin protein ligase activity"/>
    <property type="evidence" value="ECO:0007669"/>
    <property type="project" value="InterPro"/>
</dbReference>
<feature type="domain" description="F-box" evidence="8">
    <location>
        <begin position="620"/>
        <end position="674"/>
    </location>
</feature>
<dbReference type="GeneTree" id="ENSGT00950000183204"/>
<feature type="domain" description="TRAF-type" evidence="7">
    <location>
        <begin position="47"/>
        <end position="99"/>
    </location>
</feature>
<name>A0A3B4ZQH0_9TELE</name>
<feature type="region of interest" description="Disordered" evidence="6">
    <location>
        <begin position="145"/>
        <end position="194"/>
    </location>
</feature>
<dbReference type="CDD" id="cd22101">
    <property type="entry name" value="F-box_FBXO30-like"/>
    <property type="match status" value="1"/>
</dbReference>
<evidence type="ECO:0000256" key="6">
    <source>
        <dbReference type="SAM" id="MobiDB-lite"/>
    </source>
</evidence>
<dbReference type="Proteomes" id="UP000694891">
    <property type="component" value="Unplaced"/>
</dbReference>
<organism evidence="9">
    <name type="scientific">Stegastes partitus</name>
    <name type="common">bicolor damselfish</name>
    <dbReference type="NCBI Taxonomy" id="144197"/>
    <lineage>
        <taxon>Eukaryota</taxon>
        <taxon>Metazoa</taxon>
        <taxon>Chordata</taxon>
        <taxon>Craniata</taxon>
        <taxon>Vertebrata</taxon>
        <taxon>Euteleostomi</taxon>
        <taxon>Actinopterygii</taxon>
        <taxon>Neopterygii</taxon>
        <taxon>Teleostei</taxon>
        <taxon>Neoteleostei</taxon>
        <taxon>Acanthomorphata</taxon>
        <taxon>Ovalentaria</taxon>
        <taxon>Pomacentridae</taxon>
        <taxon>Stegastes</taxon>
    </lineage>
</organism>
<keyword evidence="3" id="KW-0833">Ubl conjugation pathway</keyword>